<proteinExistence type="predicted"/>
<dbReference type="Proteomes" id="UP000001058">
    <property type="component" value="Unassembled WGS sequence"/>
</dbReference>
<dbReference type="RefSeq" id="XP_002951109.1">
    <property type="nucleotide sequence ID" value="XM_002951063.1"/>
</dbReference>
<name>D8TXG4_VOLCA</name>
<dbReference type="AlphaFoldDB" id="D8TXG4"/>
<keyword evidence="2" id="KW-1133">Transmembrane helix</keyword>
<accession>D8TXG4</accession>
<evidence type="ECO:0000256" key="1">
    <source>
        <dbReference type="SAM" id="MobiDB-lite"/>
    </source>
</evidence>
<keyword evidence="2" id="KW-0812">Transmembrane</keyword>
<reference evidence="3 4" key="1">
    <citation type="journal article" date="2010" name="Science">
        <title>Genomic analysis of organismal complexity in the multicellular green alga Volvox carteri.</title>
        <authorList>
            <person name="Prochnik S.E."/>
            <person name="Umen J."/>
            <person name="Nedelcu A.M."/>
            <person name="Hallmann A."/>
            <person name="Miller S.M."/>
            <person name="Nishii I."/>
            <person name="Ferris P."/>
            <person name="Kuo A."/>
            <person name="Mitros T."/>
            <person name="Fritz-Laylin L.K."/>
            <person name="Hellsten U."/>
            <person name="Chapman J."/>
            <person name="Simakov O."/>
            <person name="Rensing S.A."/>
            <person name="Terry A."/>
            <person name="Pangilinan J."/>
            <person name="Kapitonov V."/>
            <person name="Jurka J."/>
            <person name="Salamov A."/>
            <person name="Shapiro H."/>
            <person name="Schmutz J."/>
            <person name="Grimwood J."/>
            <person name="Lindquist E."/>
            <person name="Lucas S."/>
            <person name="Grigoriev I.V."/>
            <person name="Schmitt R."/>
            <person name="Kirk D."/>
            <person name="Rokhsar D.S."/>
        </authorList>
    </citation>
    <scope>NUCLEOTIDE SEQUENCE [LARGE SCALE GENOMIC DNA]</scope>
    <source>
        <strain evidence="4">f. Nagariensis / Eve</strain>
    </source>
</reference>
<organism evidence="4">
    <name type="scientific">Volvox carteri f. nagariensis</name>
    <dbReference type="NCBI Taxonomy" id="3068"/>
    <lineage>
        <taxon>Eukaryota</taxon>
        <taxon>Viridiplantae</taxon>
        <taxon>Chlorophyta</taxon>
        <taxon>core chlorophytes</taxon>
        <taxon>Chlorophyceae</taxon>
        <taxon>CS clade</taxon>
        <taxon>Chlamydomonadales</taxon>
        <taxon>Volvocaceae</taxon>
        <taxon>Volvox</taxon>
    </lineage>
</organism>
<evidence type="ECO:0000313" key="3">
    <source>
        <dbReference type="EMBL" id="EFJ48003.1"/>
    </source>
</evidence>
<dbReference type="EMBL" id="GL378342">
    <property type="protein sequence ID" value="EFJ48003.1"/>
    <property type="molecule type" value="Genomic_DNA"/>
</dbReference>
<dbReference type="KEGG" id="vcn:VOLCADRAFT_91583"/>
<feature type="compositionally biased region" description="Polar residues" evidence="1">
    <location>
        <begin position="124"/>
        <end position="133"/>
    </location>
</feature>
<evidence type="ECO:0000313" key="4">
    <source>
        <dbReference type="Proteomes" id="UP000001058"/>
    </source>
</evidence>
<protein>
    <submittedName>
        <fullName evidence="3">Uncharacterized protein</fullName>
    </submittedName>
</protein>
<gene>
    <name evidence="3" type="ORF">VOLCADRAFT_91583</name>
</gene>
<feature type="transmembrane region" description="Helical" evidence="2">
    <location>
        <begin position="466"/>
        <end position="491"/>
    </location>
</feature>
<dbReference type="InParanoid" id="D8TXG4"/>
<evidence type="ECO:0000256" key="2">
    <source>
        <dbReference type="SAM" id="Phobius"/>
    </source>
</evidence>
<keyword evidence="2" id="KW-0472">Membrane</keyword>
<dbReference type="GeneID" id="9616841"/>
<keyword evidence="4" id="KW-1185">Reference proteome</keyword>
<dbReference type="OrthoDB" id="551133at2759"/>
<sequence length="511" mass="55493">MREVTGSNPLLPYKYGRRTGAFEISGISVIFTLPYLLTDSYSPASTILVTPDNLAAWVSLLVDMQVRSPAAVLASCPAFLMVPLTHTDTTTTHNIGMYDINTNTNAATGGGAGAGDEVKDNGENDNGSGTRGSETGFVYGGPEYGTAVRRFVGHLRDTLLMDEQDVFGLLARSPPLALIPPNQIDDVIIYLALVIKGAGRGHRYVEGETEGEGGGRGGGGRRAAAAGSLPYGPPYQSVQLPEEVELDLALYRFLRRAPSILAMTRGQLSYVLEQLSYHGGLGYVDMCRLLCAVPELLPAVAAAAAAEAAVHASTAMSTVPLAVSQDAEFNTTCGSVPGQTVAAVGDGAHSGVSPFTFLDTPDHVWMFKVSILDFQRSAVQCTAVRYGLTALPWGIPSGSGARCNTYYDYYYYYCYYYYYYYYYYVKPPDLHKQWTRFLVINDCNRHPSSSLLYRTGWSIVVIINELAIVSAIMIIIIIIITIIITIIISIYQHEILSSHVARIPSTFLTNK</sequence>
<feature type="region of interest" description="Disordered" evidence="1">
    <location>
        <begin position="108"/>
        <end position="136"/>
    </location>
</feature>